<sequence>MARGWKRVLGDDASPLTGPTHYLTVVCFTVNIVGSRYWSFSLEASSLRFSGVIIFACKPVWGQRKNSRNFEHFSAIMWISGAKWEGDLLTHCKFDLLRNSRGYFLAGWVRRGSPARVAQGGLVGILGLVTCLCICRVRLRNRTFYSVLWSSGWNKTQGQGGRGAGKHTGDSLSFTETIVRWQKDFTKKFPRSKYIEELHKHQKREKKEERNFTRSRRRPRRMLRRRHRLMWKIENAVSRVSATFEEHKQRLFEHNQLAYILLPLMMPLVRAAMSANTTISTSIAAALGTSEVPT</sequence>
<keyword evidence="2" id="KW-1185">Reference proteome</keyword>
<evidence type="ECO:0000313" key="1">
    <source>
        <dbReference type="EMBL" id="KAI5683221.1"/>
    </source>
</evidence>
<proteinExistence type="predicted"/>
<protein>
    <submittedName>
        <fullName evidence="1">Uncharacterized protein</fullName>
    </submittedName>
</protein>
<reference evidence="2" key="1">
    <citation type="journal article" date="2023" name="Nat. Plants">
        <title>Single-cell RNA sequencing provides a high-resolution roadmap for understanding the multicellular compartmentation of specialized metabolism.</title>
        <authorList>
            <person name="Sun S."/>
            <person name="Shen X."/>
            <person name="Li Y."/>
            <person name="Li Y."/>
            <person name="Wang S."/>
            <person name="Li R."/>
            <person name="Zhang H."/>
            <person name="Shen G."/>
            <person name="Guo B."/>
            <person name="Wei J."/>
            <person name="Xu J."/>
            <person name="St-Pierre B."/>
            <person name="Chen S."/>
            <person name="Sun C."/>
        </authorList>
    </citation>
    <scope>NUCLEOTIDE SEQUENCE [LARGE SCALE GENOMIC DNA]</scope>
</reference>
<comment type="caution">
    <text evidence="1">The sequence shown here is derived from an EMBL/GenBank/DDBJ whole genome shotgun (WGS) entry which is preliminary data.</text>
</comment>
<accession>A0ACC0CE79</accession>
<organism evidence="1 2">
    <name type="scientific">Catharanthus roseus</name>
    <name type="common">Madagascar periwinkle</name>
    <name type="synonym">Vinca rosea</name>
    <dbReference type="NCBI Taxonomy" id="4058"/>
    <lineage>
        <taxon>Eukaryota</taxon>
        <taxon>Viridiplantae</taxon>
        <taxon>Streptophyta</taxon>
        <taxon>Embryophyta</taxon>
        <taxon>Tracheophyta</taxon>
        <taxon>Spermatophyta</taxon>
        <taxon>Magnoliopsida</taxon>
        <taxon>eudicotyledons</taxon>
        <taxon>Gunneridae</taxon>
        <taxon>Pentapetalae</taxon>
        <taxon>asterids</taxon>
        <taxon>lamiids</taxon>
        <taxon>Gentianales</taxon>
        <taxon>Apocynaceae</taxon>
        <taxon>Rauvolfioideae</taxon>
        <taxon>Vinceae</taxon>
        <taxon>Catharanthinae</taxon>
        <taxon>Catharanthus</taxon>
    </lineage>
</organism>
<dbReference type="EMBL" id="CM044701">
    <property type="protein sequence ID" value="KAI5683221.1"/>
    <property type="molecule type" value="Genomic_DNA"/>
</dbReference>
<evidence type="ECO:0000313" key="2">
    <source>
        <dbReference type="Proteomes" id="UP001060085"/>
    </source>
</evidence>
<dbReference type="Proteomes" id="UP001060085">
    <property type="component" value="Linkage Group LG01"/>
</dbReference>
<gene>
    <name evidence="1" type="ORF">M9H77_04449</name>
</gene>
<name>A0ACC0CE79_CATRO</name>